<dbReference type="AlphaFoldDB" id="A0A3D8PSY4"/>
<reference evidence="2" key="1">
    <citation type="submission" date="2017-11" db="EMBL/GenBank/DDBJ databases">
        <authorList>
            <person name="Zhu W."/>
        </authorList>
    </citation>
    <scope>NUCLEOTIDE SEQUENCE [LARGE SCALE GENOMIC DNA]</scope>
    <source>
        <strain evidence="2">CAU 1183</strain>
    </source>
</reference>
<evidence type="ECO:0000313" key="1">
    <source>
        <dbReference type="EMBL" id="RDW18401.1"/>
    </source>
</evidence>
<comment type="caution">
    <text evidence="1">The sequence shown here is derived from an EMBL/GenBank/DDBJ whole genome shotgun (WGS) entry which is preliminary data.</text>
</comment>
<accession>A0A3D8PSY4</accession>
<evidence type="ECO:0008006" key="3">
    <source>
        <dbReference type="Google" id="ProtNLM"/>
    </source>
</evidence>
<dbReference type="Pfam" id="PF14183">
    <property type="entry name" value="YwpF"/>
    <property type="match status" value="1"/>
</dbReference>
<sequence length="126" mass="14561">MKTFKLKMLTIITQENGNIVQNNIPLLNGLIINREDDTNRWLIEAYIKKTNEAYFNQLLEDKKEIMLQVKITKESNEPATFITSILSVNEIGENINVLFTGTIVERKESILKELTDLLEAGYRDKD</sequence>
<protein>
    <recommendedName>
        <fullName evidence="3">YwpF-like family protein</fullName>
    </recommendedName>
</protein>
<dbReference type="OrthoDB" id="2427395at2"/>
<dbReference type="RefSeq" id="WP_115773580.1">
    <property type="nucleotide sequence ID" value="NZ_PIOC01000017.1"/>
</dbReference>
<evidence type="ECO:0000313" key="2">
    <source>
        <dbReference type="Proteomes" id="UP000257143"/>
    </source>
</evidence>
<organism evidence="1 2">
    <name type="scientific">Oceanobacillus arenosus</name>
    <dbReference type="NCBI Taxonomy" id="1229153"/>
    <lineage>
        <taxon>Bacteria</taxon>
        <taxon>Bacillati</taxon>
        <taxon>Bacillota</taxon>
        <taxon>Bacilli</taxon>
        <taxon>Bacillales</taxon>
        <taxon>Bacillaceae</taxon>
        <taxon>Oceanobacillus</taxon>
    </lineage>
</organism>
<dbReference type="Proteomes" id="UP000257143">
    <property type="component" value="Unassembled WGS sequence"/>
</dbReference>
<proteinExistence type="predicted"/>
<dbReference type="InterPro" id="IPR025573">
    <property type="entry name" value="YwpF"/>
</dbReference>
<keyword evidence="2" id="KW-1185">Reference proteome</keyword>
<name>A0A3D8PSY4_9BACI</name>
<dbReference type="EMBL" id="PIOC01000017">
    <property type="protein sequence ID" value="RDW18401.1"/>
    <property type="molecule type" value="Genomic_DNA"/>
</dbReference>
<gene>
    <name evidence="1" type="ORF">CWR48_12570</name>
</gene>